<dbReference type="GO" id="GO:0009313">
    <property type="term" value="P:oligosaccharide catabolic process"/>
    <property type="evidence" value="ECO:0007669"/>
    <property type="project" value="TreeGrafter"/>
</dbReference>
<accession>A0A858U0P1</accession>
<feature type="domain" description="Glycosyl hydrolase family 13 catalytic" evidence="1">
    <location>
        <begin position="180"/>
        <end position="421"/>
    </location>
</feature>
<dbReference type="EMBL" id="CP051480">
    <property type="protein sequence ID" value="QJG66644.1"/>
    <property type="molecule type" value="Genomic_DNA"/>
</dbReference>
<evidence type="ECO:0000313" key="2">
    <source>
        <dbReference type="EMBL" id="QJG66644.1"/>
    </source>
</evidence>
<sequence length="513" mass="60296">MIQNATPRIFLYEIKLETFCDSNGSNFGDFNGLLSKRDYLKDLNINVLAINDILNHYQNKFELQEIKKRYGSVSNFVSCVQKFRESNIEIAPIIDISKIKQSYINLNNMLDLYELSNDNKNAKKLTALDTYIVNDNDKNTSLDVLSNLIKYLSKVVSFYAQCKIKTIVISNFDFLIDRNNLDEANKFQFLQDVYRIIKRINVDITIILKNSHFKKTIFNKMLKLEQTCFDYLYLNFLSNNQLTNNFRKAKLQKFNFNIFIKEYKPFINDKRIILAVGADHLGRINSRWGNELGYIYESAKTFLMILFVAHNSVGIYYGDELGILRAKVRKTYDFNNENYNEEKRFYQANNISNEEYFRAQSFQNKWSSYTWMPWDEMSGISRSNENRNSLILNPIKLNITNVDYQLKTQSSPLFFLKQLYEFVFNSNYAKLLDDSRLKVSSCKDGIVKVQHKISDNVTILFVVNLTSKHLAFKRDDEYKIILSTYHNKFYSSVPNNLCPYESLILIKENENNA</sequence>
<protein>
    <submittedName>
        <fullName evidence="2">Glucan 1,6-alpha-glucosidase</fullName>
    </submittedName>
</protein>
<dbReference type="Gene3D" id="3.20.20.80">
    <property type="entry name" value="Glycosidases"/>
    <property type="match status" value="2"/>
</dbReference>
<dbReference type="RefSeq" id="WP_169580467.1">
    <property type="nucleotide sequence ID" value="NZ_CP051480.1"/>
</dbReference>
<dbReference type="InterPro" id="IPR006047">
    <property type="entry name" value="GH13_cat_dom"/>
</dbReference>
<dbReference type="GO" id="GO:0004556">
    <property type="term" value="F:alpha-amylase activity"/>
    <property type="evidence" value="ECO:0007669"/>
    <property type="project" value="TreeGrafter"/>
</dbReference>
<dbReference type="InterPro" id="IPR017853">
    <property type="entry name" value="GH"/>
</dbReference>
<feature type="domain" description="Glycosyl hydrolase family 13 catalytic" evidence="1">
    <location>
        <begin position="18"/>
        <end position="90"/>
    </location>
</feature>
<evidence type="ECO:0000313" key="3">
    <source>
        <dbReference type="Proteomes" id="UP000501728"/>
    </source>
</evidence>
<dbReference type="PANTHER" id="PTHR10357">
    <property type="entry name" value="ALPHA-AMYLASE FAMILY MEMBER"/>
    <property type="match status" value="1"/>
</dbReference>
<keyword evidence="3" id="KW-1185">Reference proteome</keyword>
<evidence type="ECO:0000259" key="1">
    <source>
        <dbReference type="Pfam" id="PF00128"/>
    </source>
</evidence>
<gene>
    <name evidence="2" type="ORF">HGG64_02970</name>
</gene>
<dbReference type="KEGG" id="mphn:HGG64_02970"/>
<dbReference type="PANTHER" id="PTHR10357:SF179">
    <property type="entry name" value="NEUTRAL AND BASIC AMINO ACID TRANSPORT PROTEIN RBAT"/>
    <property type="match status" value="1"/>
</dbReference>
<dbReference type="AlphaFoldDB" id="A0A858U0P1"/>
<organism evidence="2 3">
    <name type="scientific">Mycoplasma phocoeninasale</name>
    <dbReference type="NCBI Taxonomy" id="2726117"/>
    <lineage>
        <taxon>Bacteria</taxon>
        <taxon>Bacillati</taxon>
        <taxon>Mycoplasmatota</taxon>
        <taxon>Mollicutes</taxon>
        <taxon>Mycoplasmataceae</taxon>
        <taxon>Mycoplasma</taxon>
    </lineage>
</organism>
<proteinExistence type="predicted"/>
<dbReference type="SUPFAM" id="SSF51445">
    <property type="entry name" value="(Trans)glycosidases"/>
    <property type="match status" value="1"/>
</dbReference>
<dbReference type="Pfam" id="PF00128">
    <property type="entry name" value="Alpha-amylase"/>
    <property type="match status" value="2"/>
</dbReference>
<reference evidence="2 3" key="1">
    <citation type="submission" date="2020-04" db="EMBL/GenBank/DDBJ databases">
        <title>Novel Mycoplasma species detected in Phocoena phocoena (harbor porpoise) from the USA.</title>
        <authorList>
            <person name="Volokhov D.V."/>
        </authorList>
    </citation>
    <scope>NUCLEOTIDE SEQUENCE [LARGE SCALE GENOMIC DNA]</scope>
    <source>
        <strain evidence="2 3">C264-NAS</strain>
    </source>
</reference>
<name>A0A858U0P1_9MOLU</name>
<dbReference type="Proteomes" id="UP000501728">
    <property type="component" value="Chromosome"/>
</dbReference>